<keyword evidence="3" id="KW-1185">Reference proteome</keyword>
<dbReference type="Proteomes" id="UP000076858">
    <property type="component" value="Unassembled WGS sequence"/>
</dbReference>
<name>A0A165AHZ9_9CRUS</name>
<evidence type="ECO:0000313" key="3">
    <source>
        <dbReference type="Proteomes" id="UP000076858"/>
    </source>
</evidence>
<proteinExistence type="predicted"/>
<evidence type="ECO:0000313" key="2">
    <source>
        <dbReference type="EMBL" id="KZS17680.1"/>
    </source>
</evidence>
<feature type="signal peptide" evidence="1">
    <location>
        <begin position="1"/>
        <end position="16"/>
    </location>
</feature>
<accession>A0A165AHZ9</accession>
<protein>
    <submittedName>
        <fullName evidence="2">Uncharacterized protein</fullName>
    </submittedName>
</protein>
<keyword evidence="1" id="KW-0732">Signal</keyword>
<dbReference type="AlphaFoldDB" id="A0A165AHZ9"/>
<sequence>MLSFFLPVDSFVASLAASGYTPRPCAFSTIFVSKKKKKKNAKIQVGEGGSCM</sequence>
<reference evidence="2 3" key="1">
    <citation type="submission" date="2016-03" db="EMBL/GenBank/DDBJ databases">
        <title>EvidentialGene: Evidence-directed Construction of Genes on Genomes.</title>
        <authorList>
            <person name="Gilbert D.G."/>
            <person name="Choi J.-H."/>
            <person name="Mockaitis K."/>
            <person name="Colbourne J."/>
            <person name="Pfrender M."/>
        </authorList>
    </citation>
    <scope>NUCLEOTIDE SEQUENCE [LARGE SCALE GENOMIC DNA]</scope>
    <source>
        <strain evidence="2 3">Xinb3</strain>
        <tissue evidence="2">Complete organism</tissue>
    </source>
</reference>
<comment type="caution">
    <text evidence="2">The sequence shown here is derived from an EMBL/GenBank/DDBJ whole genome shotgun (WGS) entry which is preliminary data.</text>
</comment>
<feature type="chain" id="PRO_5007855326" evidence="1">
    <location>
        <begin position="17"/>
        <end position="52"/>
    </location>
</feature>
<dbReference type="EMBL" id="LRGB01000626">
    <property type="protein sequence ID" value="KZS17680.1"/>
    <property type="molecule type" value="Genomic_DNA"/>
</dbReference>
<evidence type="ECO:0000256" key="1">
    <source>
        <dbReference type="SAM" id="SignalP"/>
    </source>
</evidence>
<gene>
    <name evidence="2" type="ORF">APZ42_016600</name>
</gene>
<organism evidence="2 3">
    <name type="scientific">Daphnia magna</name>
    <dbReference type="NCBI Taxonomy" id="35525"/>
    <lineage>
        <taxon>Eukaryota</taxon>
        <taxon>Metazoa</taxon>
        <taxon>Ecdysozoa</taxon>
        <taxon>Arthropoda</taxon>
        <taxon>Crustacea</taxon>
        <taxon>Branchiopoda</taxon>
        <taxon>Diplostraca</taxon>
        <taxon>Cladocera</taxon>
        <taxon>Anomopoda</taxon>
        <taxon>Daphniidae</taxon>
        <taxon>Daphnia</taxon>
    </lineage>
</organism>